<comment type="subcellular location">
    <subcellularLocation>
        <location evidence="1">Cell membrane</location>
        <topology evidence="1">Multi-pass membrane protein</topology>
    </subcellularLocation>
</comment>
<evidence type="ECO:0000256" key="2">
    <source>
        <dbReference type="ARBA" id="ARBA00007400"/>
    </source>
</evidence>
<feature type="transmembrane region" description="Helical" evidence="7">
    <location>
        <begin position="270"/>
        <end position="288"/>
    </location>
</feature>
<keyword evidence="4 7" id="KW-0812">Transmembrane</keyword>
<comment type="similarity">
    <text evidence="2">Belongs to the acyltransferase 3 family.</text>
</comment>
<dbReference type="Proteomes" id="UP001556617">
    <property type="component" value="Unassembled WGS sequence"/>
</dbReference>
<dbReference type="RefSeq" id="WP_367974058.1">
    <property type="nucleotide sequence ID" value="NZ_JBFPEQ010000001.1"/>
</dbReference>
<feature type="transmembrane region" description="Helical" evidence="7">
    <location>
        <begin position="43"/>
        <end position="64"/>
    </location>
</feature>
<evidence type="ECO:0000259" key="8">
    <source>
        <dbReference type="Pfam" id="PF01757"/>
    </source>
</evidence>
<dbReference type="Pfam" id="PF01757">
    <property type="entry name" value="Acyl_transf_3"/>
    <property type="match status" value="1"/>
</dbReference>
<evidence type="ECO:0000256" key="3">
    <source>
        <dbReference type="ARBA" id="ARBA00022475"/>
    </source>
</evidence>
<feature type="transmembrane region" description="Helical" evidence="7">
    <location>
        <begin position="151"/>
        <end position="170"/>
    </location>
</feature>
<evidence type="ECO:0000256" key="6">
    <source>
        <dbReference type="ARBA" id="ARBA00023136"/>
    </source>
</evidence>
<dbReference type="InterPro" id="IPR002656">
    <property type="entry name" value="Acyl_transf_3_dom"/>
</dbReference>
<keyword evidence="9" id="KW-0808">Transferase</keyword>
<feature type="transmembrane region" description="Helical" evidence="7">
    <location>
        <begin position="176"/>
        <end position="194"/>
    </location>
</feature>
<feature type="transmembrane region" description="Helical" evidence="7">
    <location>
        <begin position="12"/>
        <end position="31"/>
    </location>
</feature>
<evidence type="ECO:0000256" key="7">
    <source>
        <dbReference type="SAM" id="Phobius"/>
    </source>
</evidence>
<evidence type="ECO:0000313" key="9">
    <source>
        <dbReference type="EMBL" id="MEX0380665.1"/>
    </source>
</evidence>
<accession>A0ABV3S5I7</accession>
<comment type="caution">
    <text evidence="9">The sequence shown here is derived from an EMBL/GenBank/DDBJ whole genome shotgun (WGS) entry which is preliminary data.</text>
</comment>
<evidence type="ECO:0000256" key="5">
    <source>
        <dbReference type="ARBA" id="ARBA00022989"/>
    </source>
</evidence>
<keyword evidence="10" id="KW-1185">Reference proteome</keyword>
<gene>
    <name evidence="9" type="ORF">AB3K24_04785</name>
</gene>
<feature type="transmembrane region" description="Helical" evidence="7">
    <location>
        <begin position="239"/>
        <end position="258"/>
    </location>
</feature>
<feature type="transmembrane region" description="Helical" evidence="7">
    <location>
        <begin position="206"/>
        <end position="227"/>
    </location>
</feature>
<name>A0ABV3S5I7_9LACO</name>
<dbReference type="GO" id="GO:0016746">
    <property type="term" value="F:acyltransferase activity"/>
    <property type="evidence" value="ECO:0007669"/>
    <property type="project" value="UniProtKB-KW"/>
</dbReference>
<proteinExistence type="inferred from homology"/>
<feature type="transmembrane region" description="Helical" evidence="7">
    <location>
        <begin position="76"/>
        <end position="99"/>
    </location>
</feature>
<reference evidence="9 10" key="1">
    <citation type="submission" date="2024-07" db="EMBL/GenBank/DDBJ databases">
        <authorList>
            <person name="Yun M."/>
        </authorList>
    </citation>
    <scope>NUCLEOTIDE SEQUENCE [LARGE SCALE GENOMIC DNA]</scope>
    <source>
        <strain evidence="9 10">MS01</strain>
    </source>
</reference>
<evidence type="ECO:0000256" key="1">
    <source>
        <dbReference type="ARBA" id="ARBA00004651"/>
    </source>
</evidence>
<keyword evidence="9" id="KW-0012">Acyltransferase</keyword>
<evidence type="ECO:0000313" key="10">
    <source>
        <dbReference type="Proteomes" id="UP001556617"/>
    </source>
</evidence>
<dbReference type="EMBL" id="JBFPER010000001">
    <property type="protein sequence ID" value="MEX0380665.1"/>
    <property type="molecule type" value="Genomic_DNA"/>
</dbReference>
<feature type="transmembrane region" description="Helical" evidence="7">
    <location>
        <begin position="119"/>
        <end position="139"/>
    </location>
</feature>
<organism evidence="9 10">
    <name type="scientific">Leuconostoc aquikimchii</name>
    <dbReference type="NCBI Taxonomy" id="3236804"/>
    <lineage>
        <taxon>Bacteria</taxon>
        <taxon>Bacillati</taxon>
        <taxon>Bacillota</taxon>
        <taxon>Bacilli</taxon>
        <taxon>Lactobacillales</taxon>
        <taxon>Lactobacillaceae</taxon>
        <taxon>Leuconostoc</taxon>
    </lineage>
</organism>
<sequence length="342" mass="39674">MRYYQIDCIKVFAVFSVVAVHFLLNSGFYDIQIDSWLACLYTLLRLTFITAVPLFIMTTGYLMGEKKLSSEYVARLFKILIVYVVVSLIDWLGQIIFLNHIMSFKDALYGLLDFSTNSYSWYVEMYIGLYLIIPILNAAWHNLSEPQYHNYIVSVAVILLFLPSLFNSGGKIISDWWTGAYPVGYYYIGLYLKTYPEKYQKLSTRFVWLSSAMTFLVLSALTLLANYHKIFAWTNENDYMGYQPMIMAILIFVLLLRLPFKKKTVGNYRLLTKISSMTLTIYLFSDLSDSIIYNQFKILVPDVQHRLLFGPLVVTLSFLIATILAIIVAYIIKKFSRSSRRV</sequence>
<keyword evidence="5 7" id="KW-1133">Transmembrane helix</keyword>
<feature type="transmembrane region" description="Helical" evidence="7">
    <location>
        <begin position="308"/>
        <end position="332"/>
    </location>
</feature>
<protein>
    <submittedName>
        <fullName evidence="9">Acyltransferase</fullName>
    </submittedName>
</protein>
<dbReference type="PANTHER" id="PTHR40074">
    <property type="entry name" value="O-ACETYLTRANSFERASE WECH"/>
    <property type="match status" value="1"/>
</dbReference>
<feature type="domain" description="Acyltransferase 3" evidence="8">
    <location>
        <begin position="4"/>
        <end position="329"/>
    </location>
</feature>
<keyword evidence="6 7" id="KW-0472">Membrane</keyword>
<dbReference type="PANTHER" id="PTHR40074:SF2">
    <property type="entry name" value="O-ACETYLTRANSFERASE WECH"/>
    <property type="match status" value="1"/>
</dbReference>
<evidence type="ECO:0000256" key="4">
    <source>
        <dbReference type="ARBA" id="ARBA00022692"/>
    </source>
</evidence>
<keyword evidence="3" id="KW-1003">Cell membrane</keyword>